<evidence type="ECO:0000313" key="1">
    <source>
        <dbReference type="EMBL" id="MBW4563975.1"/>
    </source>
</evidence>
<comment type="caution">
    <text evidence="1">The sequence shown here is derived from an EMBL/GenBank/DDBJ whole genome shotgun (WGS) entry which is preliminary data.</text>
</comment>
<accession>A0A951UJ36</accession>
<reference evidence="1" key="1">
    <citation type="submission" date="2021-05" db="EMBL/GenBank/DDBJ databases">
        <authorList>
            <person name="Pietrasiak N."/>
            <person name="Ward R."/>
            <person name="Stajich J.E."/>
            <person name="Kurbessoian T."/>
        </authorList>
    </citation>
    <scope>NUCLEOTIDE SEQUENCE</scope>
    <source>
        <strain evidence="1">JT2-VF2</strain>
    </source>
</reference>
<organism evidence="1 2">
    <name type="scientific">Mojavia pulchra JT2-VF2</name>
    <dbReference type="NCBI Taxonomy" id="287848"/>
    <lineage>
        <taxon>Bacteria</taxon>
        <taxon>Bacillati</taxon>
        <taxon>Cyanobacteriota</taxon>
        <taxon>Cyanophyceae</taxon>
        <taxon>Nostocales</taxon>
        <taxon>Nostocaceae</taxon>
    </lineage>
</organism>
<dbReference type="EMBL" id="JAHHHN010000017">
    <property type="protein sequence ID" value="MBW4563975.1"/>
    <property type="molecule type" value="Genomic_DNA"/>
</dbReference>
<dbReference type="AlphaFoldDB" id="A0A951UJ36"/>
<evidence type="ECO:0000313" key="2">
    <source>
        <dbReference type="Proteomes" id="UP000715781"/>
    </source>
</evidence>
<proteinExistence type="predicted"/>
<protein>
    <submittedName>
        <fullName evidence="1">Uncharacterized protein</fullName>
    </submittedName>
</protein>
<sequence length="102" mass="11564">MTTNFSECISRYINTEYRQGGLIGLSTLAAYCKTSEGKIIVALTDLQSRGEVEIIKRYFCPDAHFISLEKAPYCQVCDYNYSENFITTIILVKPLHVARNSN</sequence>
<name>A0A951UJ36_9NOST</name>
<gene>
    <name evidence="1" type="ORF">KME32_23105</name>
</gene>
<dbReference type="Proteomes" id="UP000715781">
    <property type="component" value="Unassembled WGS sequence"/>
</dbReference>
<reference evidence="1" key="2">
    <citation type="journal article" date="2022" name="Microbiol. Resour. Announc.">
        <title>Metagenome Sequencing to Explore Phylogenomics of Terrestrial Cyanobacteria.</title>
        <authorList>
            <person name="Ward R.D."/>
            <person name="Stajich J.E."/>
            <person name="Johansen J.R."/>
            <person name="Huntemann M."/>
            <person name="Clum A."/>
            <person name="Foster B."/>
            <person name="Foster B."/>
            <person name="Roux S."/>
            <person name="Palaniappan K."/>
            <person name="Varghese N."/>
            <person name="Mukherjee S."/>
            <person name="Reddy T.B.K."/>
            <person name="Daum C."/>
            <person name="Copeland A."/>
            <person name="Chen I.A."/>
            <person name="Ivanova N.N."/>
            <person name="Kyrpides N.C."/>
            <person name="Shapiro N."/>
            <person name="Eloe-Fadrosh E.A."/>
            <person name="Pietrasiak N."/>
        </authorList>
    </citation>
    <scope>NUCLEOTIDE SEQUENCE</scope>
    <source>
        <strain evidence="1">JT2-VF2</strain>
    </source>
</reference>